<organism evidence="3 4">
    <name type="scientific">Kocuria subflava</name>
    <dbReference type="NCBI Taxonomy" id="1736139"/>
    <lineage>
        <taxon>Bacteria</taxon>
        <taxon>Bacillati</taxon>
        <taxon>Actinomycetota</taxon>
        <taxon>Actinomycetes</taxon>
        <taxon>Micrococcales</taxon>
        <taxon>Micrococcaceae</taxon>
        <taxon>Kocuria</taxon>
    </lineage>
</organism>
<reference evidence="3 4" key="1">
    <citation type="submission" date="2020-02" db="EMBL/GenBank/DDBJ databases">
        <authorList>
            <person name="Sun Q."/>
        </authorList>
    </citation>
    <scope>NUCLEOTIDE SEQUENCE [LARGE SCALE GENOMIC DNA]</scope>
    <source>
        <strain evidence="3 4">YIM 13062</strain>
    </source>
</reference>
<evidence type="ECO:0000313" key="3">
    <source>
        <dbReference type="EMBL" id="NKE10388.1"/>
    </source>
</evidence>
<comment type="caution">
    <text evidence="3">The sequence shown here is derived from an EMBL/GenBank/DDBJ whole genome shotgun (WGS) entry which is preliminary data.</text>
</comment>
<dbReference type="PANTHER" id="PTHR40254">
    <property type="entry name" value="BLR0577 PROTEIN"/>
    <property type="match status" value="1"/>
</dbReference>
<dbReference type="RefSeq" id="WP_119933434.1">
    <property type="nucleotide sequence ID" value="NZ_JAAVUN010000023.1"/>
</dbReference>
<feature type="domain" description="FAD-dependent urate hydroxylase HpyO/Asp monooxygenase CreE-like FAD/NAD(P)-binding" evidence="2">
    <location>
        <begin position="44"/>
        <end position="226"/>
    </location>
</feature>
<dbReference type="Pfam" id="PF13454">
    <property type="entry name" value="NAD_binding_9"/>
    <property type="match status" value="1"/>
</dbReference>
<dbReference type="InterPro" id="IPR036188">
    <property type="entry name" value="FAD/NAD-bd_sf"/>
</dbReference>
<dbReference type="SUPFAM" id="SSF51905">
    <property type="entry name" value="FAD/NAD(P)-binding domain"/>
    <property type="match status" value="1"/>
</dbReference>
<sequence>MTNPPHTAVLPPARSSSDLGSHALSDDALAGGEPREATGVPRVVIIGAGPRGLSAVERLVAHAAASGRRVRIDLVDPFSPGPGHVWRVNQSPRYLMNTPSLFPTVIADCGVLAVDPLDALRDMSFDAWRSLARAGSLDDPALTSEDRVVLAGMGPTDFPPRRVYGLYLDWVFRTLQAGLPSGVELTVHRDEAVSARVVEDSTTPFAVEISGQQELPADHVVLALGHLDAHLRRDQKALVDGAAEHGLNYRPPAVPADVRWDELPAGQTVLVRGMGLNFHDVITELTEGRGGEFVQGPDDRLVYKPCGQEPFVVVGSRRGTPYRAKAEISGYYAQSLDHRFLTREAVVSLVSGPDLVFNRDILPLVRKDATRTYFRTLARVRPEVFDRPAQQFLDDLDAALGVYAGTAVELTPGTERDVAPWDVQVERLINQAVAYQNRLNITWQSYPFLDQKFGSHEEYAAALVHWLDRDAAGSAAGEDDPAKVAFSSLNWSRTLIKQVVAERGLQDESWYEELMRSFSPLVEGLASGPPALRIRQLAALARAGVVRFLGPNPVFRVDAERGCFEASSPWVADEPFRADWLIEAMSPPNEIRRNISPLLTAMHDNGLVRAKSLHIDDGAAHVPGPGLDVTAAPYRAVGTDGQARDIWVLGLQLASTQWGTSIAAEAHAPAELGARTLADADRMAAEVLS</sequence>
<evidence type="ECO:0000313" key="4">
    <source>
        <dbReference type="Proteomes" id="UP000521379"/>
    </source>
</evidence>
<proteinExistence type="predicted"/>
<dbReference type="AlphaFoldDB" id="A0A846TMF4"/>
<keyword evidence="4" id="KW-1185">Reference proteome</keyword>
<dbReference type="Proteomes" id="UP000521379">
    <property type="component" value="Unassembled WGS sequence"/>
</dbReference>
<dbReference type="PANTHER" id="PTHR40254:SF1">
    <property type="entry name" value="BLR0577 PROTEIN"/>
    <property type="match status" value="1"/>
</dbReference>
<gene>
    <name evidence="3" type="ORF">GTW58_10700</name>
</gene>
<dbReference type="EMBL" id="JAAVUN010000023">
    <property type="protein sequence ID" value="NKE10388.1"/>
    <property type="molecule type" value="Genomic_DNA"/>
</dbReference>
<evidence type="ECO:0000259" key="2">
    <source>
        <dbReference type="Pfam" id="PF13454"/>
    </source>
</evidence>
<name>A0A846TMF4_9MICC</name>
<dbReference type="Gene3D" id="3.50.50.60">
    <property type="entry name" value="FAD/NAD(P)-binding domain"/>
    <property type="match status" value="1"/>
</dbReference>
<dbReference type="InterPro" id="IPR052189">
    <property type="entry name" value="L-asp_N-monooxygenase_NS-form"/>
</dbReference>
<evidence type="ECO:0000256" key="1">
    <source>
        <dbReference type="SAM" id="MobiDB-lite"/>
    </source>
</evidence>
<dbReference type="InterPro" id="IPR038732">
    <property type="entry name" value="HpyO/CreE_NAD-binding"/>
</dbReference>
<protein>
    <recommendedName>
        <fullName evidence="2">FAD-dependent urate hydroxylase HpyO/Asp monooxygenase CreE-like FAD/NAD(P)-binding domain-containing protein</fullName>
    </recommendedName>
</protein>
<feature type="region of interest" description="Disordered" evidence="1">
    <location>
        <begin position="1"/>
        <end position="35"/>
    </location>
</feature>
<accession>A0A846TMF4</accession>